<dbReference type="Gene3D" id="1.10.10.10">
    <property type="entry name" value="Winged helix-like DNA-binding domain superfamily/Winged helix DNA-binding domain"/>
    <property type="match status" value="1"/>
</dbReference>
<evidence type="ECO:0000313" key="5">
    <source>
        <dbReference type="EMBL" id="OJG36407.1"/>
    </source>
</evidence>
<dbReference type="InterPro" id="IPR036388">
    <property type="entry name" value="WH-like_DNA-bd_sf"/>
</dbReference>
<dbReference type="Proteomes" id="UP000183700">
    <property type="component" value="Unassembled WGS sequence"/>
</dbReference>
<keyword evidence="1" id="KW-0805">Transcription regulation</keyword>
<dbReference type="InterPro" id="IPR000835">
    <property type="entry name" value="HTH_MarR-typ"/>
</dbReference>
<dbReference type="SUPFAM" id="SSF46785">
    <property type="entry name" value="Winged helix' DNA-binding domain"/>
    <property type="match status" value="1"/>
</dbReference>
<accession>A0A1L8SWE3</accession>
<dbReference type="STRING" id="319970.RV00_GL001766"/>
<dbReference type="SMART" id="SM00347">
    <property type="entry name" value="HTH_MARR"/>
    <property type="match status" value="1"/>
</dbReference>
<dbReference type="GO" id="GO:0003677">
    <property type="term" value="F:DNA binding"/>
    <property type="evidence" value="ECO:0007669"/>
    <property type="project" value="UniProtKB-KW"/>
</dbReference>
<proteinExistence type="predicted"/>
<evidence type="ECO:0000256" key="3">
    <source>
        <dbReference type="ARBA" id="ARBA00023163"/>
    </source>
</evidence>
<dbReference type="PANTHER" id="PTHR42756:SF1">
    <property type="entry name" value="TRANSCRIPTIONAL REPRESSOR OF EMRAB OPERON"/>
    <property type="match status" value="1"/>
</dbReference>
<evidence type="ECO:0000313" key="6">
    <source>
        <dbReference type="Proteomes" id="UP000183700"/>
    </source>
</evidence>
<keyword evidence="6" id="KW-1185">Reference proteome</keyword>
<reference evidence="5 6" key="1">
    <citation type="submission" date="2014-12" db="EMBL/GenBank/DDBJ databases">
        <title>Draft genome sequences of 29 type strains of Enterococci.</title>
        <authorList>
            <person name="Zhong Z."/>
            <person name="Sun Z."/>
            <person name="Liu W."/>
            <person name="Zhang W."/>
            <person name="Zhang H."/>
        </authorList>
    </citation>
    <scope>NUCLEOTIDE SEQUENCE [LARGE SCALE GENOMIC DNA]</scope>
    <source>
        <strain evidence="5 6">DSM 22802</strain>
    </source>
</reference>
<dbReference type="EMBL" id="JXKM01000003">
    <property type="protein sequence ID" value="OJG36407.1"/>
    <property type="molecule type" value="Genomic_DNA"/>
</dbReference>
<dbReference type="AlphaFoldDB" id="A0A1L8SWE3"/>
<dbReference type="Pfam" id="PF01047">
    <property type="entry name" value="MarR"/>
    <property type="match status" value="1"/>
</dbReference>
<keyword evidence="3" id="KW-0804">Transcription</keyword>
<feature type="domain" description="HTH marR-type" evidence="4">
    <location>
        <begin position="6"/>
        <end position="133"/>
    </location>
</feature>
<keyword evidence="2" id="KW-0238">DNA-binding</keyword>
<dbReference type="PANTHER" id="PTHR42756">
    <property type="entry name" value="TRANSCRIPTIONAL REGULATOR, MARR"/>
    <property type="match status" value="1"/>
</dbReference>
<evidence type="ECO:0000259" key="4">
    <source>
        <dbReference type="PROSITE" id="PS50995"/>
    </source>
</evidence>
<dbReference type="RefSeq" id="WP_071861640.1">
    <property type="nucleotide sequence ID" value="NZ_JARQBO010000003.1"/>
</dbReference>
<dbReference type="GO" id="GO:0003700">
    <property type="term" value="F:DNA-binding transcription factor activity"/>
    <property type="evidence" value="ECO:0007669"/>
    <property type="project" value="InterPro"/>
</dbReference>
<dbReference type="PROSITE" id="PS50995">
    <property type="entry name" value="HTH_MARR_2"/>
    <property type="match status" value="1"/>
</dbReference>
<sequence length="145" mass="16453">MQTIKETGWVQRIALLNQEITNLLNQQLQFPAINANNYFYLLKLLDNPGITQSDFNALIKVNQSTITRAINSLVEKGYIEKLPAKDKRSQLLQLTPLGTETAQGIKLEVDALNQHLFEKDAAQFDQLLTKTSIALKDYPEIKTDH</sequence>
<protein>
    <recommendedName>
        <fullName evidence="4">HTH marR-type domain-containing protein</fullName>
    </recommendedName>
</protein>
<gene>
    <name evidence="5" type="ORF">RV00_GL001766</name>
</gene>
<evidence type="ECO:0000256" key="2">
    <source>
        <dbReference type="ARBA" id="ARBA00023125"/>
    </source>
</evidence>
<name>A0A1L8SWE3_9ENTE</name>
<organism evidence="5 6">
    <name type="scientific">Enterococcus devriesei</name>
    <dbReference type="NCBI Taxonomy" id="319970"/>
    <lineage>
        <taxon>Bacteria</taxon>
        <taxon>Bacillati</taxon>
        <taxon>Bacillota</taxon>
        <taxon>Bacilli</taxon>
        <taxon>Lactobacillales</taxon>
        <taxon>Enterococcaceae</taxon>
        <taxon>Enterococcus</taxon>
    </lineage>
</organism>
<dbReference type="InterPro" id="IPR036390">
    <property type="entry name" value="WH_DNA-bd_sf"/>
</dbReference>
<comment type="caution">
    <text evidence="5">The sequence shown here is derived from an EMBL/GenBank/DDBJ whole genome shotgun (WGS) entry which is preliminary data.</text>
</comment>
<evidence type="ECO:0000256" key="1">
    <source>
        <dbReference type="ARBA" id="ARBA00023015"/>
    </source>
</evidence>
<dbReference type="OrthoDB" id="6462103at2"/>